<dbReference type="AlphaFoldDB" id="A0ABD2K5C3"/>
<comment type="caution">
    <text evidence="1">The sequence shown here is derived from an EMBL/GenBank/DDBJ whole genome shotgun (WGS) entry which is preliminary data.</text>
</comment>
<reference evidence="1 2" key="1">
    <citation type="submission" date="2024-10" db="EMBL/GenBank/DDBJ databases">
        <authorList>
            <person name="Kim D."/>
        </authorList>
    </citation>
    <scope>NUCLEOTIDE SEQUENCE [LARGE SCALE GENOMIC DNA]</scope>
    <source>
        <strain evidence="1">BH-2024</strain>
    </source>
</reference>
<dbReference type="Proteomes" id="UP001620626">
    <property type="component" value="Unassembled WGS sequence"/>
</dbReference>
<evidence type="ECO:0000313" key="2">
    <source>
        <dbReference type="Proteomes" id="UP001620626"/>
    </source>
</evidence>
<evidence type="ECO:0000313" key="1">
    <source>
        <dbReference type="EMBL" id="KAL3098085.1"/>
    </source>
</evidence>
<protein>
    <submittedName>
        <fullName evidence="1">Uncharacterized protein</fullName>
    </submittedName>
</protein>
<name>A0ABD2K5C3_9BILA</name>
<organism evidence="1 2">
    <name type="scientific">Heterodera trifolii</name>
    <dbReference type="NCBI Taxonomy" id="157864"/>
    <lineage>
        <taxon>Eukaryota</taxon>
        <taxon>Metazoa</taxon>
        <taxon>Ecdysozoa</taxon>
        <taxon>Nematoda</taxon>
        <taxon>Chromadorea</taxon>
        <taxon>Rhabditida</taxon>
        <taxon>Tylenchina</taxon>
        <taxon>Tylenchomorpha</taxon>
        <taxon>Tylenchoidea</taxon>
        <taxon>Heteroderidae</taxon>
        <taxon>Heteroderinae</taxon>
        <taxon>Heterodera</taxon>
    </lineage>
</organism>
<keyword evidence="2" id="KW-1185">Reference proteome</keyword>
<sequence>MFRPPDGYDSAVLLFLQPSSAGSSPFKLFVRPSVVVFPVVAPPGECHRLSPLAEDKQQTQRTTPPPLPMALSLWTKIVPRSVRCPCVFLSPGDGAAAVGTGWGGDALQAHVFGMDRFSKIHPPSTGTTGRMGREAMVNDGRSFSHLRKANGLLPEVLSYFWVHPLKSPSEAAG</sequence>
<dbReference type="EMBL" id="JBICBT010000830">
    <property type="protein sequence ID" value="KAL3098085.1"/>
    <property type="molecule type" value="Genomic_DNA"/>
</dbReference>
<accession>A0ABD2K5C3</accession>
<proteinExistence type="predicted"/>
<gene>
    <name evidence="1" type="ORF">niasHT_027630</name>
</gene>